<feature type="region of interest" description="Disordered" evidence="5">
    <location>
        <begin position="272"/>
        <end position="296"/>
    </location>
</feature>
<keyword evidence="3" id="KW-0804">Transcription</keyword>
<evidence type="ECO:0000256" key="2">
    <source>
        <dbReference type="ARBA" id="ARBA00023125"/>
    </source>
</evidence>
<dbReference type="GO" id="GO:0003700">
    <property type="term" value="F:DNA-binding transcription factor activity"/>
    <property type="evidence" value="ECO:0007669"/>
    <property type="project" value="TreeGrafter"/>
</dbReference>
<dbReference type="GO" id="GO:0000976">
    <property type="term" value="F:transcription cis-regulatory region binding"/>
    <property type="evidence" value="ECO:0007669"/>
    <property type="project" value="TreeGrafter"/>
</dbReference>
<dbReference type="PANTHER" id="PTHR30055:SF174">
    <property type="entry name" value="TRANSCRIPTIONAL REGULATORY PROTEIN (PROBABLY TETR-FAMILY)-RELATED"/>
    <property type="match status" value="1"/>
</dbReference>
<organism evidence="7 8">
    <name type="scientific">Actinomyces bowdenii</name>
    <dbReference type="NCBI Taxonomy" id="131109"/>
    <lineage>
        <taxon>Bacteria</taxon>
        <taxon>Bacillati</taxon>
        <taxon>Actinomycetota</taxon>
        <taxon>Actinomycetes</taxon>
        <taxon>Actinomycetales</taxon>
        <taxon>Actinomycetaceae</taxon>
        <taxon>Actinomyces</taxon>
    </lineage>
</organism>
<dbReference type="PANTHER" id="PTHR30055">
    <property type="entry name" value="HTH-TYPE TRANSCRIPTIONAL REGULATOR RUTR"/>
    <property type="match status" value="1"/>
</dbReference>
<dbReference type="InterPro" id="IPR054129">
    <property type="entry name" value="DesT_TetR_C"/>
</dbReference>
<dbReference type="Pfam" id="PF21943">
    <property type="entry name" value="TetR_C_46"/>
    <property type="match status" value="1"/>
</dbReference>
<sequence length="296" mass="32277">MKEEAISPGAWEPGWQRAPHEAWTLGPATAGPRVKSYPSPTQPPEGTAARSTGIIGPAGTRRDSRPGGGPASRAPPRPTSRLPIVSSSQAPEQRRRLSPEQRREEIMAVGLEIFATGSLTQISVNEIAKRAGVSRALFYHYFPSKIDLARAIVAHEISQVHRIAGAESIEEVVTAYITYVQGRPMGYRALHIGGLENDPVIGEAIRTSQVRFEEILLNLLSIPLTDEQARFALRTWTNTVIATCLQWLEHPEIDSDEVAGMMIRTLHALVPTGRGRPCEGPAAQDRGSQPQEPQVP</sequence>
<dbReference type="InterPro" id="IPR023772">
    <property type="entry name" value="DNA-bd_HTH_TetR-type_CS"/>
</dbReference>
<feature type="region of interest" description="Disordered" evidence="5">
    <location>
        <begin position="1"/>
        <end position="102"/>
    </location>
</feature>
<name>A0A3P1ULK7_9ACTO</name>
<proteinExistence type="predicted"/>
<dbReference type="OrthoDB" id="3196926at2"/>
<protein>
    <submittedName>
        <fullName evidence="7">TetR/AcrR family transcriptional regulator</fullName>
    </submittedName>
</protein>
<keyword evidence="2 4" id="KW-0238">DNA-binding</keyword>
<keyword evidence="8" id="KW-1185">Reference proteome</keyword>
<dbReference type="InterPro" id="IPR009057">
    <property type="entry name" value="Homeodomain-like_sf"/>
</dbReference>
<dbReference type="InterPro" id="IPR050109">
    <property type="entry name" value="HTH-type_TetR-like_transc_reg"/>
</dbReference>
<evidence type="ECO:0000256" key="3">
    <source>
        <dbReference type="ARBA" id="ARBA00023163"/>
    </source>
</evidence>
<gene>
    <name evidence="7" type="ORF">EII10_12330</name>
</gene>
<dbReference type="Proteomes" id="UP000271272">
    <property type="component" value="Unassembled WGS sequence"/>
</dbReference>
<keyword evidence="1" id="KW-0805">Transcription regulation</keyword>
<evidence type="ECO:0000259" key="6">
    <source>
        <dbReference type="PROSITE" id="PS50977"/>
    </source>
</evidence>
<feature type="compositionally biased region" description="Basic and acidic residues" evidence="5">
    <location>
        <begin position="92"/>
        <end position="102"/>
    </location>
</feature>
<comment type="caution">
    <text evidence="7">The sequence shown here is derived from an EMBL/GenBank/DDBJ whole genome shotgun (WGS) entry which is preliminary data.</text>
</comment>
<dbReference type="Gene3D" id="1.10.357.10">
    <property type="entry name" value="Tetracycline Repressor, domain 2"/>
    <property type="match status" value="1"/>
</dbReference>
<dbReference type="AlphaFoldDB" id="A0A3P1ULK7"/>
<dbReference type="PROSITE" id="PS50977">
    <property type="entry name" value="HTH_TETR_2"/>
    <property type="match status" value="1"/>
</dbReference>
<evidence type="ECO:0000313" key="7">
    <source>
        <dbReference type="EMBL" id="RRD22814.1"/>
    </source>
</evidence>
<dbReference type="Pfam" id="PF00440">
    <property type="entry name" value="TetR_N"/>
    <property type="match status" value="1"/>
</dbReference>
<reference evidence="7 8" key="1">
    <citation type="submission" date="2018-11" db="EMBL/GenBank/DDBJ databases">
        <title>Genomes From Bacteria Associated with the Canine Oral Cavity: a Test Case for Automated Genome-Based Taxonomic Assignment.</title>
        <authorList>
            <person name="Coil D.A."/>
            <person name="Jospin G."/>
            <person name="Darling A.E."/>
            <person name="Wallis C."/>
            <person name="Davis I.J."/>
            <person name="Harris S."/>
            <person name="Eisen J.A."/>
            <person name="Holcombe L.J."/>
            <person name="O'Flynn C."/>
        </authorList>
    </citation>
    <scope>NUCLEOTIDE SEQUENCE [LARGE SCALE GENOMIC DNA]</scope>
    <source>
        <strain evidence="7 8">OH5050</strain>
    </source>
</reference>
<evidence type="ECO:0000313" key="8">
    <source>
        <dbReference type="Proteomes" id="UP000271272"/>
    </source>
</evidence>
<dbReference type="SUPFAM" id="SSF46689">
    <property type="entry name" value="Homeodomain-like"/>
    <property type="match status" value="1"/>
</dbReference>
<evidence type="ECO:0000256" key="4">
    <source>
        <dbReference type="PROSITE-ProRule" id="PRU00335"/>
    </source>
</evidence>
<dbReference type="EMBL" id="RQZC01000035">
    <property type="protein sequence ID" value="RRD22814.1"/>
    <property type="molecule type" value="Genomic_DNA"/>
</dbReference>
<dbReference type="PROSITE" id="PS01081">
    <property type="entry name" value="HTH_TETR_1"/>
    <property type="match status" value="1"/>
</dbReference>
<dbReference type="PRINTS" id="PR00455">
    <property type="entry name" value="HTHTETR"/>
</dbReference>
<evidence type="ECO:0000256" key="5">
    <source>
        <dbReference type="SAM" id="MobiDB-lite"/>
    </source>
</evidence>
<feature type="compositionally biased region" description="Polar residues" evidence="5">
    <location>
        <begin position="286"/>
        <end position="296"/>
    </location>
</feature>
<feature type="domain" description="HTH tetR-type" evidence="6">
    <location>
        <begin position="100"/>
        <end position="160"/>
    </location>
</feature>
<accession>A0A3P1ULK7</accession>
<dbReference type="InterPro" id="IPR001647">
    <property type="entry name" value="HTH_TetR"/>
</dbReference>
<feature type="DNA-binding region" description="H-T-H motif" evidence="4">
    <location>
        <begin position="123"/>
        <end position="142"/>
    </location>
</feature>
<evidence type="ECO:0000256" key="1">
    <source>
        <dbReference type="ARBA" id="ARBA00023015"/>
    </source>
</evidence>